<evidence type="ECO:0000259" key="4">
    <source>
        <dbReference type="Pfam" id="PF00550"/>
    </source>
</evidence>
<dbReference type="InterPro" id="IPR020845">
    <property type="entry name" value="AMP-binding_CS"/>
</dbReference>
<dbReference type="InterPro" id="IPR045851">
    <property type="entry name" value="AMP-bd_C_sf"/>
</dbReference>
<dbReference type="CDD" id="cd05930">
    <property type="entry name" value="A_NRPS"/>
    <property type="match status" value="1"/>
</dbReference>
<feature type="domain" description="AMP-dependent synthetase/ligase" evidence="3">
    <location>
        <begin position="27"/>
        <end position="412"/>
    </location>
</feature>
<keyword evidence="2" id="KW-0597">Phosphoprotein</keyword>
<dbReference type="InterPro" id="IPR042099">
    <property type="entry name" value="ANL_N_sf"/>
</dbReference>
<dbReference type="Pfam" id="PF00550">
    <property type="entry name" value="PP-binding"/>
    <property type="match status" value="1"/>
</dbReference>
<dbReference type="PROSITE" id="PS00455">
    <property type="entry name" value="AMP_BINDING"/>
    <property type="match status" value="1"/>
</dbReference>
<dbReference type="AlphaFoldDB" id="A0A290GSG2"/>
<accession>A0A290GSG2</accession>
<dbReference type="OrthoDB" id="416786at2759"/>
<dbReference type="InterPro" id="IPR036736">
    <property type="entry name" value="ACP-like_sf"/>
</dbReference>
<evidence type="ECO:0000259" key="3">
    <source>
        <dbReference type="Pfam" id="PF00501"/>
    </source>
</evidence>
<proteinExistence type="evidence at transcript level"/>
<dbReference type="Gene3D" id="3.40.50.12780">
    <property type="entry name" value="N-terminal domain of ligase-like"/>
    <property type="match status" value="1"/>
</dbReference>
<evidence type="ECO:0000313" key="5">
    <source>
        <dbReference type="EMBL" id="ATB56362.1"/>
    </source>
</evidence>
<keyword evidence="1" id="KW-0596">Phosphopantetheine</keyword>
<dbReference type="Gene3D" id="3.40.630.30">
    <property type="match status" value="1"/>
</dbReference>
<organism evidence="5">
    <name type="scientific">Leptinotarsa decemlineata</name>
    <name type="common">Colorado potato beetle</name>
    <name type="synonym">Doryphora decemlineata</name>
    <dbReference type="NCBI Taxonomy" id="7539"/>
    <lineage>
        <taxon>Eukaryota</taxon>
        <taxon>Metazoa</taxon>
        <taxon>Ecdysozoa</taxon>
        <taxon>Arthropoda</taxon>
        <taxon>Hexapoda</taxon>
        <taxon>Insecta</taxon>
        <taxon>Pterygota</taxon>
        <taxon>Neoptera</taxon>
        <taxon>Endopterygota</taxon>
        <taxon>Coleoptera</taxon>
        <taxon>Polyphaga</taxon>
        <taxon>Cucujiformia</taxon>
        <taxon>Chrysomeloidea</taxon>
        <taxon>Chrysomelidae</taxon>
        <taxon>Chrysomelinae</taxon>
        <taxon>Doryphorini</taxon>
        <taxon>Leptinotarsa</taxon>
    </lineage>
</organism>
<reference evidence="5" key="1">
    <citation type="submission" date="2016-11" db="EMBL/GenBank/DDBJ databases">
        <title>melanization related genes in Leptinotarsa decemlineata.</title>
        <authorList>
            <person name="Fu K."/>
        </authorList>
    </citation>
    <scope>NUCLEOTIDE SEQUENCE</scope>
</reference>
<dbReference type="Gene3D" id="1.10.1200.10">
    <property type="entry name" value="ACP-like"/>
    <property type="match status" value="1"/>
</dbReference>
<dbReference type="PANTHER" id="PTHR44845">
    <property type="entry name" value="CARRIER DOMAIN-CONTAINING PROTEIN"/>
    <property type="match status" value="1"/>
</dbReference>
<evidence type="ECO:0000256" key="2">
    <source>
        <dbReference type="ARBA" id="ARBA00022553"/>
    </source>
</evidence>
<name>A0A290GSG2_LEPDE</name>
<sequence>MSENTTFSILRGSSKCYTGNHLIDIFDNIANRNEHHSAVLFEVNGQCYNHTYSELARITTELSNILRNIMLNDNVSCNNDGDYIIGVRMAPSDRMIMALLAIWKAGAAYLPLDPEFPKWRTEYIVNDAKPILIISDEVSNWFQQMELSFEDLLDRSKKIQSSERITKDDNCRVQQDIAIVLYTSGSTGKPKGVRLPQTAIMNRLQWQFQEFPFGENESVCVSKTALAFVDSVAEIWGPLLNGRTLLVVPKKYLTNPEKIVNILEKYEVQRLVLKIVDILEKYEVQRLVLVPSLLKSLLLFLESQGNEAYLRNLRLWICSGESLDRVVVNQFYKCFPENSYRLCNFYGSTEIMADVTFYVINELKQLESHDKVPIGIPIDNTVVYLLDENRQIVQAGTVGEVFVSGLNLSAGYVNKTDQEERFIDNPFETDPDHKQLFRTGDFARIENGRLIFEGRADSQIKIGGRRVDLSEIQQLMYTLDEIEKAIVLCYKPGDIKQELLAFVTVNNPNLSALLIEAKLRKGLMWYMVPKVIVIEKMPFLVSGKIDRQELIKLYESLEETEGEINYDDIDSEQMEAATVLFETVASVLSKRARSAISAKANFYEIGGNSINSISTISKLRERGYHIGIGEFISAKNFAEILSLMQADTNMDKSGCPAKTFRHEPLKDEHKNDVIDLTYRSLYHQPGLQEWIVWNTSKSDFIHLINQLWESLIEQNLSFVIKSDNEKITGICLNFDDAHFPEIKGGGGFNWILELMKDIENQIRLKYVPNDNVKAMNNLFITTEPSQSHQENIAAVEFMEKETLNVAKKHNFSGVLCTNISKLTQQLASEVLNYELVVDVQANQYVAEDGTKPFAEAPDDDRAQGFWKFVNE</sequence>
<dbReference type="Pfam" id="PF00501">
    <property type="entry name" value="AMP-binding"/>
    <property type="match status" value="1"/>
</dbReference>
<evidence type="ECO:0000256" key="1">
    <source>
        <dbReference type="ARBA" id="ARBA00022450"/>
    </source>
</evidence>
<dbReference type="SUPFAM" id="SSF47336">
    <property type="entry name" value="ACP-like"/>
    <property type="match status" value="1"/>
</dbReference>
<dbReference type="InterPro" id="IPR009081">
    <property type="entry name" value="PP-bd_ACP"/>
</dbReference>
<dbReference type="Gene3D" id="3.30.300.30">
    <property type="match status" value="1"/>
</dbReference>
<dbReference type="PANTHER" id="PTHR44845:SF6">
    <property type="entry name" value="BETA-ALANINE-ACTIVATING ENZYME"/>
    <property type="match status" value="1"/>
</dbReference>
<dbReference type="InterPro" id="IPR000873">
    <property type="entry name" value="AMP-dep_synth/lig_dom"/>
</dbReference>
<feature type="domain" description="Carrier" evidence="4">
    <location>
        <begin position="581"/>
        <end position="641"/>
    </location>
</feature>
<dbReference type="SUPFAM" id="SSF56801">
    <property type="entry name" value="Acetyl-CoA synthetase-like"/>
    <property type="match status" value="1"/>
</dbReference>
<protein>
    <submittedName>
        <fullName evidence="5">Ebony1</fullName>
    </submittedName>
</protein>
<dbReference type="EMBL" id="KY221864">
    <property type="protein sequence ID" value="ATB56362.1"/>
    <property type="molecule type" value="mRNA"/>
</dbReference>